<comment type="similarity">
    <text evidence="2">Belongs to the peptidase M13 family.</text>
</comment>
<dbReference type="GO" id="GO:0004222">
    <property type="term" value="F:metalloendopeptidase activity"/>
    <property type="evidence" value="ECO:0007669"/>
    <property type="project" value="InterPro"/>
</dbReference>
<dbReference type="InterPro" id="IPR000718">
    <property type="entry name" value="Peptidase_M13"/>
</dbReference>
<organism evidence="8">
    <name type="scientific">Clostridium butyricum</name>
    <dbReference type="NCBI Taxonomy" id="1492"/>
    <lineage>
        <taxon>Bacteria</taxon>
        <taxon>Bacillati</taxon>
        <taxon>Bacillota</taxon>
        <taxon>Clostridia</taxon>
        <taxon>Eubacteriales</taxon>
        <taxon>Clostridiaceae</taxon>
        <taxon>Clostridium</taxon>
    </lineage>
</organism>
<dbReference type="GO" id="GO:0046872">
    <property type="term" value="F:metal ion binding"/>
    <property type="evidence" value="ECO:0007669"/>
    <property type="project" value="UniProtKB-KW"/>
</dbReference>
<dbReference type="PROSITE" id="PS51885">
    <property type="entry name" value="NEPRILYSIN"/>
    <property type="match status" value="1"/>
</dbReference>
<dbReference type="CDD" id="cd08662">
    <property type="entry name" value="M13"/>
    <property type="match status" value="1"/>
</dbReference>
<comment type="cofactor">
    <cofactor evidence="1">
        <name>Zn(2+)</name>
        <dbReference type="ChEBI" id="CHEBI:29105"/>
    </cofactor>
</comment>
<evidence type="ECO:0000256" key="6">
    <source>
        <dbReference type="ARBA" id="ARBA00022833"/>
    </source>
</evidence>
<proteinExistence type="inferred from homology"/>
<evidence type="ECO:0000256" key="5">
    <source>
        <dbReference type="ARBA" id="ARBA00022801"/>
    </source>
</evidence>
<dbReference type="RefSeq" id="WP_002582895.1">
    <property type="nucleotide sequence ID" value="NZ_CABIVR010000015.1"/>
</dbReference>
<dbReference type="Pfam" id="PF01431">
    <property type="entry name" value="Peptidase_M13"/>
    <property type="match status" value="1"/>
</dbReference>
<dbReference type="PANTHER" id="PTHR11733">
    <property type="entry name" value="ZINC METALLOPROTEASE FAMILY M13 NEPRILYSIN-RELATED"/>
    <property type="match status" value="1"/>
</dbReference>
<evidence type="ECO:0000256" key="2">
    <source>
        <dbReference type="ARBA" id="ARBA00007357"/>
    </source>
</evidence>
<keyword evidence="5 8" id="KW-0378">Hydrolase</keyword>
<protein>
    <submittedName>
        <fullName evidence="8">Neutral endopeptidase</fullName>
        <ecNumber evidence="8">3.4.24.-</ecNumber>
    </submittedName>
</protein>
<dbReference type="AlphaFoldDB" id="A0A6N3AVX3"/>
<evidence type="ECO:0000256" key="4">
    <source>
        <dbReference type="ARBA" id="ARBA00022723"/>
    </source>
</evidence>
<dbReference type="InterPro" id="IPR042089">
    <property type="entry name" value="Peptidase_M13_dom_2"/>
</dbReference>
<keyword evidence="7" id="KW-0482">Metalloprotease</keyword>
<keyword evidence="3" id="KW-0645">Protease</keyword>
<keyword evidence="6" id="KW-0862">Zinc</keyword>
<keyword evidence="4" id="KW-0479">Metal-binding</keyword>
<dbReference type="GO" id="GO:0016485">
    <property type="term" value="P:protein processing"/>
    <property type="evidence" value="ECO:0007669"/>
    <property type="project" value="TreeGrafter"/>
</dbReference>
<dbReference type="GO" id="GO:0005886">
    <property type="term" value="C:plasma membrane"/>
    <property type="evidence" value="ECO:0007669"/>
    <property type="project" value="TreeGrafter"/>
</dbReference>
<accession>A0A6N3AVX3</accession>
<reference evidence="8" key="1">
    <citation type="submission" date="2019-11" db="EMBL/GenBank/DDBJ databases">
        <authorList>
            <person name="Feng L."/>
        </authorList>
    </citation>
    <scope>NUCLEOTIDE SEQUENCE</scope>
    <source>
        <strain evidence="8">CButyricumLFYP62</strain>
    </source>
</reference>
<dbReference type="InterPro" id="IPR024079">
    <property type="entry name" value="MetalloPept_cat_dom_sf"/>
</dbReference>
<evidence type="ECO:0000313" key="8">
    <source>
        <dbReference type="EMBL" id="VYT94318.1"/>
    </source>
</evidence>
<dbReference type="PRINTS" id="PR00786">
    <property type="entry name" value="NEPRILYSIN"/>
</dbReference>
<dbReference type="PANTHER" id="PTHR11733:SF167">
    <property type="entry name" value="FI17812P1-RELATED"/>
    <property type="match status" value="1"/>
</dbReference>
<dbReference type="EC" id="3.4.24.-" evidence="8"/>
<dbReference type="Gene3D" id="3.40.390.10">
    <property type="entry name" value="Collagenase (Catalytic Domain)"/>
    <property type="match status" value="1"/>
</dbReference>
<dbReference type="Gene3D" id="1.10.1380.10">
    <property type="entry name" value="Neutral endopeptidase , domain2"/>
    <property type="match status" value="1"/>
</dbReference>
<gene>
    <name evidence="8" type="primary">pepO_2</name>
    <name evidence="8" type="ORF">CBLFYP62_01125</name>
</gene>
<name>A0A6N3AVX3_CLOBU</name>
<dbReference type="Pfam" id="PF05649">
    <property type="entry name" value="Peptidase_M13_N"/>
    <property type="match status" value="1"/>
</dbReference>
<evidence type="ECO:0000256" key="3">
    <source>
        <dbReference type="ARBA" id="ARBA00022670"/>
    </source>
</evidence>
<dbReference type="InterPro" id="IPR018497">
    <property type="entry name" value="Peptidase_M13_C"/>
</dbReference>
<evidence type="ECO:0000256" key="1">
    <source>
        <dbReference type="ARBA" id="ARBA00001947"/>
    </source>
</evidence>
<dbReference type="EMBL" id="CACRTU010000010">
    <property type="protein sequence ID" value="VYT94318.1"/>
    <property type="molecule type" value="Genomic_DNA"/>
</dbReference>
<dbReference type="SUPFAM" id="SSF55486">
    <property type="entry name" value="Metalloproteases ('zincins'), catalytic domain"/>
    <property type="match status" value="1"/>
</dbReference>
<sequence length="676" mass="77470">MIKKRKFIAFTVACAMLFSQSIYAKAAEVDNNNQNNKTVNNDVREQDDFYDAVNKDWLNTAKIADGKTSNSAFDSVNNSLTEQKKNLMSELIANKKMYGENSDEKKIINLYENYLNKDERNKQGIEPAREIIERIKNIKSLDELNDLNKYDISNPLIGFAISVDLKDATKYALYVEQTGLSLGDSDEYTKPTESTAHTKELITNYYIKLLTLTGYTTDEAKQKVENMFKLEYMIAPSIIGKEESTKNENAIDESYNVVSIDQLDNLAPNLNIKKYMENLKVDTANKIILGEEKWIKALNDIYKEENLQLFKDYIEINNIAGMGAFLSEDFTKASTEFANEYMGSKGDIPDDEKAISFVNSFLSEPFGRLYINRYFNPQIKTNVENMTSKIIETYKKRIEKLDWMSDKTKANAIEKLNNLNVNIGYPEKWEDYSSVEIKSYDEGGSLLQNALNMSKFLYEKQLKKLNSTVDRDEFACPPQMVNAFYNPTSNGITVPAGILQDEFYDINASEERNYGAIGAVIGHEISHAFDNTGAKFDSNGNLNCWWTDEDLSKFQEKTKKVRDYYNKVKTDNGKNVNGDATVGENIADIGGIACVLDILKEKENPNYKDFFESNARIWREIATPEYEDMALKFDVHSPNKIRVNVVLPQFDQFYTTYGVTEKDKMYIKPEDRLQIW</sequence>
<dbReference type="InterPro" id="IPR008753">
    <property type="entry name" value="Peptidase_M13_N"/>
</dbReference>
<evidence type="ECO:0000256" key="7">
    <source>
        <dbReference type="ARBA" id="ARBA00023049"/>
    </source>
</evidence>